<protein>
    <submittedName>
        <fullName evidence="5">Beta-N-acetylhexosaminidase</fullName>
    </submittedName>
</protein>
<comment type="similarity">
    <text evidence="1">Belongs to the glycosyl hydrolase 3 family.</text>
</comment>
<dbReference type="Gene3D" id="3.20.20.300">
    <property type="entry name" value="Glycoside hydrolase, family 3, N-terminal domain"/>
    <property type="match status" value="1"/>
</dbReference>
<dbReference type="InterPro" id="IPR050226">
    <property type="entry name" value="NagZ_Beta-hexosaminidase"/>
</dbReference>
<feature type="domain" description="Glycoside hydrolase family 3 N-terminal" evidence="4">
    <location>
        <begin position="7"/>
        <end position="328"/>
    </location>
</feature>
<evidence type="ECO:0000313" key="6">
    <source>
        <dbReference type="Proteomes" id="UP001156836"/>
    </source>
</evidence>
<dbReference type="SUPFAM" id="SSF51445">
    <property type="entry name" value="(Trans)glycosidases"/>
    <property type="match status" value="1"/>
</dbReference>
<dbReference type="PANTHER" id="PTHR30480:SF16">
    <property type="entry name" value="GLYCOSIDE HYDROLASE FAMILY 3 DOMAIN PROTEIN"/>
    <property type="match status" value="1"/>
</dbReference>
<keyword evidence="6" id="KW-1185">Reference proteome</keyword>
<dbReference type="InterPro" id="IPR017853">
    <property type="entry name" value="GH"/>
</dbReference>
<dbReference type="InterPro" id="IPR001764">
    <property type="entry name" value="Glyco_hydro_3_N"/>
</dbReference>
<evidence type="ECO:0000313" key="5">
    <source>
        <dbReference type="EMBL" id="GLS04579.1"/>
    </source>
</evidence>
<keyword evidence="3" id="KW-0326">Glycosidase</keyword>
<evidence type="ECO:0000256" key="3">
    <source>
        <dbReference type="ARBA" id="ARBA00023295"/>
    </source>
</evidence>
<sequence length="515" mass="54311">MALSSRAEIGQCFMVGFDGLEPDAHIERLIREYRVGGVILFRRNVDHPRQVAALCRRLQQINAEVSDQPLLIGIDQEGGMVARIEAGMTPLPSALAYQAAGSAADCQALNRIGAAELGALGINIDFAPVLDVNNNRLNPVIGVRAHGEDVATVCEYGLAAMRGIQAAGLAATAKHFPGHGDTDTDSHLGVPRVGHDRARLDAVELAPFRAAIAAGVDAVMSAHVAFPAVEPDPDTPSTLSHAVLTGLLREQLGFGGVVFTDCLEMDAIRRGVGTVTGALRAFQAGADVLLVSHRETVQAEAIDRLLQAVERGEVSPERLAASRARIAALKRRLGDWRALPEDPAPLLRTPQALALSEAVHRRAVTGHCRALDAAQPVLLITLEVRTRTEIDEVAMGRAAIGQAAVQRDTLAEPLAALGYAVDEIALPLAPTPAEIADALARAADAPQVVVVSYNAVLFPAQRDLLAGLPAARTWLVAGRLPYDIDLLPQAAGRLACYANRPAALTVLADLLARGG</sequence>
<evidence type="ECO:0000259" key="4">
    <source>
        <dbReference type="Pfam" id="PF00933"/>
    </source>
</evidence>
<evidence type="ECO:0000256" key="2">
    <source>
        <dbReference type="ARBA" id="ARBA00022801"/>
    </source>
</evidence>
<dbReference type="NCBIfam" id="NF003740">
    <property type="entry name" value="PRK05337.1"/>
    <property type="match status" value="1"/>
</dbReference>
<dbReference type="Proteomes" id="UP001156836">
    <property type="component" value="Unassembled WGS sequence"/>
</dbReference>
<keyword evidence="2" id="KW-0378">Hydrolase</keyword>
<dbReference type="PANTHER" id="PTHR30480">
    <property type="entry name" value="BETA-HEXOSAMINIDASE-RELATED"/>
    <property type="match status" value="1"/>
</dbReference>
<proteinExistence type="inferred from homology"/>
<dbReference type="Pfam" id="PF00933">
    <property type="entry name" value="Glyco_hydro_3"/>
    <property type="match status" value="1"/>
</dbReference>
<dbReference type="InterPro" id="IPR036962">
    <property type="entry name" value="Glyco_hydro_3_N_sf"/>
</dbReference>
<reference evidence="6" key="1">
    <citation type="journal article" date="2019" name="Int. J. Syst. Evol. Microbiol.">
        <title>The Global Catalogue of Microorganisms (GCM) 10K type strain sequencing project: providing services to taxonomists for standard genome sequencing and annotation.</title>
        <authorList>
            <consortium name="The Broad Institute Genomics Platform"/>
            <consortium name="The Broad Institute Genome Sequencing Center for Infectious Disease"/>
            <person name="Wu L."/>
            <person name="Ma J."/>
        </authorList>
    </citation>
    <scope>NUCLEOTIDE SEQUENCE [LARGE SCALE GENOMIC DNA]</scope>
    <source>
        <strain evidence="6">NBRC 104970</strain>
    </source>
</reference>
<gene>
    <name evidence="5" type="ORF">GCM10007860_17260</name>
</gene>
<name>A0ABQ6BSU3_9NEIS</name>
<organism evidence="5 6">
    <name type="scientific">Chitiniphilus shinanonensis</name>
    <dbReference type="NCBI Taxonomy" id="553088"/>
    <lineage>
        <taxon>Bacteria</taxon>
        <taxon>Pseudomonadati</taxon>
        <taxon>Pseudomonadota</taxon>
        <taxon>Betaproteobacteria</taxon>
        <taxon>Neisseriales</taxon>
        <taxon>Chitinibacteraceae</taxon>
        <taxon>Chitiniphilus</taxon>
    </lineage>
</organism>
<comment type="caution">
    <text evidence="5">The sequence shown here is derived from an EMBL/GenBank/DDBJ whole genome shotgun (WGS) entry which is preliminary data.</text>
</comment>
<accession>A0ABQ6BSU3</accession>
<dbReference type="EMBL" id="BSOZ01000021">
    <property type="protein sequence ID" value="GLS04579.1"/>
    <property type="molecule type" value="Genomic_DNA"/>
</dbReference>
<evidence type="ECO:0000256" key="1">
    <source>
        <dbReference type="ARBA" id="ARBA00005336"/>
    </source>
</evidence>